<dbReference type="SUPFAM" id="SSF52096">
    <property type="entry name" value="ClpP/crotonase"/>
    <property type="match status" value="1"/>
</dbReference>
<accession>A0AB39R4G1</accession>
<organism evidence="3">
    <name type="scientific">Streptomyces sp. R39</name>
    <dbReference type="NCBI Taxonomy" id="3238631"/>
    <lineage>
        <taxon>Bacteria</taxon>
        <taxon>Bacillati</taxon>
        <taxon>Actinomycetota</taxon>
        <taxon>Actinomycetes</taxon>
        <taxon>Kitasatosporales</taxon>
        <taxon>Streptomycetaceae</taxon>
        <taxon>Streptomyces</taxon>
    </lineage>
</organism>
<proteinExistence type="inferred from homology"/>
<gene>
    <name evidence="3" type="ORF">AB5J52_47275</name>
</gene>
<dbReference type="CDD" id="cd06558">
    <property type="entry name" value="crotonase-like"/>
    <property type="match status" value="1"/>
</dbReference>
<dbReference type="InterPro" id="IPR018376">
    <property type="entry name" value="Enoyl-CoA_hyd/isom_CS"/>
</dbReference>
<dbReference type="Gene3D" id="3.90.226.10">
    <property type="entry name" value="2-enoyl-CoA Hydratase, Chain A, domain 1"/>
    <property type="match status" value="1"/>
</dbReference>
<evidence type="ECO:0000313" key="3">
    <source>
        <dbReference type="EMBL" id="XDQ49252.1"/>
    </source>
</evidence>
<evidence type="ECO:0000256" key="2">
    <source>
        <dbReference type="RuleBase" id="RU003707"/>
    </source>
</evidence>
<dbReference type="InterPro" id="IPR029045">
    <property type="entry name" value="ClpP/crotonase-like_dom_sf"/>
</dbReference>
<dbReference type="InterPro" id="IPR001753">
    <property type="entry name" value="Enoyl-CoA_hydra/iso"/>
</dbReference>
<dbReference type="PROSITE" id="PS00166">
    <property type="entry name" value="ENOYL_COA_HYDRATASE"/>
    <property type="match status" value="1"/>
</dbReference>
<dbReference type="RefSeq" id="WP_369227906.1">
    <property type="nucleotide sequence ID" value="NZ_CP163441.1"/>
</dbReference>
<sequence length="265" mass="28312">MFEVTAATTTLEKGGLTCTQEGAVVTVTMNRPEIRNAMRPSTWAALAAVGASIDDDVRVVVVRGAGETFSSGLDRRSFAGEPIGEDPPITDLFAASQEEFDRTAATYQEGFSWLRDPRFVSIAAVQGHALGAGFQLALACDIRIAADDVKFSMREPALGLVPDLTGTKHLVEAIGYSRALEWTASARFVEANEALASGLVNRVVSRDLLDVAIAEMADGLTAHSHGAVTAIKSLLLDAAERSFEEQCAREREAQFHRFAAVAAAR</sequence>
<dbReference type="AlphaFoldDB" id="A0AB39R4G1"/>
<dbReference type="InterPro" id="IPR045002">
    <property type="entry name" value="Ech1-like"/>
</dbReference>
<comment type="similarity">
    <text evidence="1 2">Belongs to the enoyl-CoA hydratase/isomerase family.</text>
</comment>
<name>A0AB39R4G1_9ACTN</name>
<reference evidence="3" key="1">
    <citation type="submission" date="2024-07" db="EMBL/GenBank/DDBJ databases">
        <authorList>
            <person name="Yu S.T."/>
        </authorList>
    </citation>
    <scope>NUCLEOTIDE SEQUENCE</scope>
    <source>
        <strain evidence="3">R39</strain>
    </source>
</reference>
<dbReference type="Pfam" id="PF00378">
    <property type="entry name" value="ECH_1"/>
    <property type="match status" value="1"/>
</dbReference>
<protein>
    <submittedName>
        <fullName evidence="3">Enoyl-CoA hydratase/isomerase family protein</fullName>
    </submittedName>
</protein>
<dbReference type="PANTHER" id="PTHR43149">
    <property type="entry name" value="ENOYL-COA HYDRATASE"/>
    <property type="match status" value="1"/>
</dbReference>
<dbReference type="GO" id="GO:0016853">
    <property type="term" value="F:isomerase activity"/>
    <property type="evidence" value="ECO:0007669"/>
    <property type="project" value="InterPro"/>
</dbReference>
<dbReference type="PANTHER" id="PTHR43149:SF1">
    <property type="entry name" value="DELTA(3,5)-DELTA(2,4)-DIENOYL-COA ISOMERASE, MITOCHONDRIAL"/>
    <property type="match status" value="1"/>
</dbReference>
<evidence type="ECO:0000256" key="1">
    <source>
        <dbReference type="ARBA" id="ARBA00005254"/>
    </source>
</evidence>
<dbReference type="EMBL" id="CP163441">
    <property type="protein sequence ID" value="XDQ49252.1"/>
    <property type="molecule type" value="Genomic_DNA"/>
</dbReference>